<feature type="transmembrane region" description="Helical" evidence="5">
    <location>
        <begin position="153"/>
        <end position="175"/>
    </location>
</feature>
<keyword evidence="8" id="KW-1185">Reference proteome</keyword>
<reference evidence="7 8" key="1">
    <citation type="submission" date="2014-03" db="EMBL/GenBank/DDBJ databases">
        <title>Genomics of Bifidobacteria.</title>
        <authorList>
            <person name="Ventura M."/>
            <person name="Milani C."/>
            <person name="Lugli G.A."/>
        </authorList>
    </citation>
    <scope>NUCLEOTIDE SEQUENCE [LARGE SCALE GENOMIC DNA]</scope>
    <source>
        <strain evidence="7 8">LMG 11591</strain>
    </source>
</reference>
<sequence>MQTDMTKPRSPYVRMFALPGAKAFCESAAIARLPLSMMSLGIVLALNRMYNNWTIAGAMSACYILAVAAVTPLYARMFDRLGQRKVGVPLLSVQVVVMFAFAFAALFRVPVGVLFALAIIMGATQFSFGALVRTRWAYLLERTDNNELLDTAYAFEAAVDEMVFILGPILAATLATSVHPVSQLFVPAAAAAIGGAVFFSLKDSMPPVLKPVATEVSKANAEAKTVPGAASAHGSWVSTGDAADEAHGLGRGVLVKSHNKSTRNVLLLAGILPLMLTFLIFNMSFSAFDVSITAAMEAAGLEKFLGIQLAMLALGSLIGAMVFGSREHRGSHWRRMVVCLVILAAGFMAMHAVMDHFIALGIVEVLSGLVIAPLLATGNLIVKDTVPEHSLTEGLSWLTTFNSVGTSLGSMIGGVVLDHIDTHAGLMMTWVVVVASIPFALIGWFVVSRKDRREFTTTASDERRW</sequence>
<name>A0A087BEL2_9BIFI</name>
<proteinExistence type="predicted"/>
<dbReference type="SUPFAM" id="SSF103473">
    <property type="entry name" value="MFS general substrate transporter"/>
    <property type="match status" value="1"/>
</dbReference>
<evidence type="ECO:0000259" key="6">
    <source>
        <dbReference type="PROSITE" id="PS50850"/>
    </source>
</evidence>
<evidence type="ECO:0000256" key="2">
    <source>
        <dbReference type="ARBA" id="ARBA00022692"/>
    </source>
</evidence>
<dbReference type="EMBL" id="JGZB01000001">
    <property type="protein sequence ID" value="KFI69462.1"/>
    <property type="molecule type" value="Genomic_DNA"/>
</dbReference>
<feature type="transmembrane region" description="Helical" evidence="5">
    <location>
        <begin position="336"/>
        <end position="354"/>
    </location>
</feature>
<dbReference type="Proteomes" id="UP000029052">
    <property type="component" value="Unassembled WGS sequence"/>
</dbReference>
<feature type="transmembrane region" description="Helical" evidence="5">
    <location>
        <begin position="113"/>
        <end position="132"/>
    </location>
</feature>
<evidence type="ECO:0000313" key="7">
    <source>
        <dbReference type="EMBL" id="KFI69462.1"/>
    </source>
</evidence>
<gene>
    <name evidence="7" type="ORF">BMAGN_1167</name>
</gene>
<comment type="subcellular location">
    <subcellularLocation>
        <location evidence="1">Cell membrane</location>
        <topology evidence="1">Multi-pass membrane protein</topology>
    </subcellularLocation>
</comment>
<evidence type="ECO:0000256" key="5">
    <source>
        <dbReference type="SAM" id="Phobius"/>
    </source>
</evidence>
<protein>
    <submittedName>
        <fullName evidence="7">MFS transporter</fullName>
    </submittedName>
</protein>
<feature type="transmembrane region" description="Helical" evidence="5">
    <location>
        <begin position="423"/>
        <end position="447"/>
    </location>
</feature>
<evidence type="ECO:0000256" key="1">
    <source>
        <dbReference type="ARBA" id="ARBA00004651"/>
    </source>
</evidence>
<feature type="transmembrane region" description="Helical" evidence="5">
    <location>
        <begin position="86"/>
        <end position="107"/>
    </location>
</feature>
<feature type="transmembrane region" description="Helical" evidence="5">
    <location>
        <begin position="181"/>
        <end position="201"/>
    </location>
</feature>
<dbReference type="eggNOG" id="COG2271">
    <property type="taxonomic scope" value="Bacteria"/>
</dbReference>
<dbReference type="PROSITE" id="PS50850">
    <property type="entry name" value="MFS"/>
    <property type="match status" value="1"/>
</dbReference>
<feature type="transmembrane region" description="Helical" evidence="5">
    <location>
        <begin position="394"/>
        <end position="417"/>
    </location>
</feature>
<dbReference type="STRING" id="1692.BMAGN_1167"/>
<dbReference type="Pfam" id="PF07690">
    <property type="entry name" value="MFS_1"/>
    <property type="match status" value="1"/>
</dbReference>
<evidence type="ECO:0000256" key="4">
    <source>
        <dbReference type="ARBA" id="ARBA00023136"/>
    </source>
</evidence>
<dbReference type="InterPro" id="IPR036259">
    <property type="entry name" value="MFS_trans_sf"/>
</dbReference>
<accession>A0A087BEL2</accession>
<dbReference type="PANTHER" id="PTHR23542:SF1">
    <property type="entry name" value="MAJOR FACILITATOR SUPERFAMILY (MFS) PROFILE DOMAIN-CONTAINING PROTEIN"/>
    <property type="match status" value="1"/>
</dbReference>
<evidence type="ECO:0000313" key="8">
    <source>
        <dbReference type="Proteomes" id="UP000029052"/>
    </source>
</evidence>
<dbReference type="RefSeq" id="WP_022859866.1">
    <property type="nucleotide sequence ID" value="NZ_JGZB01000001.1"/>
</dbReference>
<dbReference type="GO" id="GO:0005886">
    <property type="term" value="C:plasma membrane"/>
    <property type="evidence" value="ECO:0007669"/>
    <property type="project" value="UniProtKB-SubCell"/>
</dbReference>
<dbReference type="AlphaFoldDB" id="A0A087BEL2"/>
<feature type="domain" description="Major facilitator superfamily (MFS) profile" evidence="6">
    <location>
        <begin position="270"/>
        <end position="465"/>
    </location>
</feature>
<dbReference type="Gene3D" id="1.20.1250.20">
    <property type="entry name" value="MFS general substrate transporter like domains"/>
    <property type="match status" value="1"/>
</dbReference>
<keyword evidence="3 5" id="KW-1133">Transmembrane helix</keyword>
<comment type="caution">
    <text evidence="7">The sequence shown here is derived from an EMBL/GenBank/DDBJ whole genome shotgun (WGS) entry which is preliminary data.</text>
</comment>
<feature type="transmembrane region" description="Helical" evidence="5">
    <location>
        <begin position="305"/>
        <end position="324"/>
    </location>
</feature>
<dbReference type="PANTHER" id="PTHR23542">
    <property type="match status" value="1"/>
</dbReference>
<keyword evidence="4 5" id="KW-0472">Membrane</keyword>
<organism evidence="7 8">
    <name type="scientific">Bifidobacterium magnum</name>
    <dbReference type="NCBI Taxonomy" id="1692"/>
    <lineage>
        <taxon>Bacteria</taxon>
        <taxon>Bacillati</taxon>
        <taxon>Actinomycetota</taxon>
        <taxon>Actinomycetes</taxon>
        <taxon>Bifidobacteriales</taxon>
        <taxon>Bifidobacteriaceae</taxon>
        <taxon>Bifidobacterium</taxon>
    </lineage>
</organism>
<dbReference type="InterPro" id="IPR020846">
    <property type="entry name" value="MFS_dom"/>
</dbReference>
<feature type="transmembrane region" description="Helical" evidence="5">
    <location>
        <begin position="360"/>
        <end position="382"/>
    </location>
</feature>
<feature type="transmembrane region" description="Helical" evidence="5">
    <location>
        <begin position="53"/>
        <end position="74"/>
    </location>
</feature>
<evidence type="ECO:0000256" key="3">
    <source>
        <dbReference type="ARBA" id="ARBA00022989"/>
    </source>
</evidence>
<dbReference type="InterPro" id="IPR011701">
    <property type="entry name" value="MFS"/>
</dbReference>
<keyword evidence="2 5" id="KW-0812">Transmembrane</keyword>
<feature type="transmembrane region" description="Helical" evidence="5">
    <location>
        <begin position="12"/>
        <end position="33"/>
    </location>
</feature>
<dbReference type="GO" id="GO:0022857">
    <property type="term" value="F:transmembrane transporter activity"/>
    <property type="evidence" value="ECO:0007669"/>
    <property type="project" value="InterPro"/>
</dbReference>
<feature type="transmembrane region" description="Helical" evidence="5">
    <location>
        <begin position="265"/>
        <end position="285"/>
    </location>
</feature>